<evidence type="ECO:0000256" key="3">
    <source>
        <dbReference type="ARBA" id="ARBA00023027"/>
    </source>
</evidence>
<dbReference type="PANTHER" id="PTHR43580">
    <property type="entry name" value="OXIDOREDUCTASE GLYR1-RELATED"/>
    <property type="match status" value="1"/>
</dbReference>
<dbReference type="Gene3D" id="3.40.50.720">
    <property type="entry name" value="NAD(P)-binding Rossmann-like Domain"/>
    <property type="match status" value="1"/>
</dbReference>
<dbReference type="EC" id="1.1.-.-" evidence="7"/>
<comment type="similarity">
    <text evidence="1">Belongs to the HIBADH-related family.</text>
</comment>
<feature type="chain" id="PRO_5046394891" evidence="4">
    <location>
        <begin position="28"/>
        <end position="288"/>
    </location>
</feature>
<evidence type="ECO:0000259" key="6">
    <source>
        <dbReference type="Pfam" id="PF14833"/>
    </source>
</evidence>
<feature type="domain" description="3-hydroxyisobutyrate dehydrogenase-like NAD-binding" evidence="6">
    <location>
        <begin position="171"/>
        <end position="283"/>
    </location>
</feature>
<name>A0ABU8E620_9ACTN</name>
<dbReference type="InterPro" id="IPR051265">
    <property type="entry name" value="HIBADH-related_NP60_sf"/>
</dbReference>
<keyword evidence="2 7" id="KW-0560">Oxidoreductase</keyword>
<dbReference type="Pfam" id="PF14833">
    <property type="entry name" value="NAD_binding_11"/>
    <property type="match status" value="1"/>
</dbReference>
<dbReference type="PROSITE" id="PS00895">
    <property type="entry name" value="3_HYDROXYISOBUT_DH"/>
    <property type="match status" value="1"/>
</dbReference>
<dbReference type="InterPro" id="IPR013328">
    <property type="entry name" value="6PGD_dom2"/>
</dbReference>
<organism evidence="7 8">
    <name type="scientific">Klenkia terrae</name>
    <dbReference type="NCBI Taxonomy" id="1052259"/>
    <lineage>
        <taxon>Bacteria</taxon>
        <taxon>Bacillati</taxon>
        <taxon>Actinomycetota</taxon>
        <taxon>Actinomycetes</taxon>
        <taxon>Geodermatophilales</taxon>
        <taxon>Geodermatophilaceae</taxon>
        <taxon>Klenkia</taxon>
    </lineage>
</organism>
<dbReference type="InterPro" id="IPR006115">
    <property type="entry name" value="6PGDH_NADP-bd"/>
</dbReference>
<dbReference type="InterPro" id="IPR015815">
    <property type="entry name" value="HIBADH-related"/>
</dbReference>
<feature type="signal peptide" evidence="4">
    <location>
        <begin position="1"/>
        <end position="27"/>
    </location>
</feature>
<accession>A0ABU8E620</accession>
<feature type="domain" description="6-phosphogluconate dehydrogenase NADP-binding" evidence="5">
    <location>
        <begin position="14"/>
        <end position="163"/>
    </location>
</feature>
<dbReference type="PANTHER" id="PTHR43580:SF2">
    <property type="entry name" value="CYTOKINE-LIKE NUCLEAR FACTOR N-PAC"/>
    <property type="match status" value="1"/>
</dbReference>
<protein>
    <submittedName>
        <fullName evidence="7">NAD(P)-dependent oxidoreductase</fullName>
        <ecNumber evidence="7">1.1.-.-</ecNumber>
    </submittedName>
</protein>
<evidence type="ECO:0000256" key="2">
    <source>
        <dbReference type="ARBA" id="ARBA00023002"/>
    </source>
</evidence>
<evidence type="ECO:0000256" key="1">
    <source>
        <dbReference type="ARBA" id="ARBA00009080"/>
    </source>
</evidence>
<dbReference type="InterPro" id="IPR036291">
    <property type="entry name" value="NAD(P)-bd_dom_sf"/>
</dbReference>
<dbReference type="PIRSF" id="PIRSF000103">
    <property type="entry name" value="HIBADH"/>
    <property type="match status" value="1"/>
</dbReference>
<keyword evidence="8" id="KW-1185">Reference proteome</keyword>
<evidence type="ECO:0000256" key="4">
    <source>
        <dbReference type="SAM" id="SignalP"/>
    </source>
</evidence>
<gene>
    <name evidence="7" type="ORF">UXQ13_11540</name>
</gene>
<keyword evidence="3" id="KW-0520">NAD</keyword>
<dbReference type="Pfam" id="PF03446">
    <property type="entry name" value="NAD_binding_2"/>
    <property type="match status" value="1"/>
</dbReference>
<proteinExistence type="inferred from homology"/>
<comment type="caution">
    <text evidence="7">The sequence shown here is derived from an EMBL/GenBank/DDBJ whole genome shotgun (WGS) entry which is preliminary data.</text>
</comment>
<dbReference type="EMBL" id="JBAPLV010000011">
    <property type="protein sequence ID" value="MEI4279097.1"/>
    <property type="molecule type" value="Genomic_DNA"/>
</dbReference>
<dbReference type="GO" id="GO:0016491">
    <property type="term" value="F:oxidoreductase activity"/>
    <property type="evidence" value="ECO:0007669"/>
    <property type="project" value="UniProtKB-KW"/>
</dbReference>
<dbReference type="RefSeq" id="WP_336392331.1">
    <property type="nucleotide sequence ID" value="NZ_JBAPLV010000011.1"/>
</dbReference>
<dbReference type="InterPro" id="IPR029154">
    <property type="entry name" value="HIBADH-like_NADP-bd"/>
</dbReference>
<evidence type="ECO:0000313" key="7">
    <source>
        <dbReference type="EMBL" id="MEI4279097.1"/>
    </source>
</evidence>
<reference evidence="7 8" key="1">
    <citation type="submission" date="2024-03" db="EMBL/GenBank/DDBJ databases">
        <title>Draft genome sequence of Klenkia terrae.</title>
        <authorList>
            <person name="Duangmal K."/>
            <person name="Chantavorakit T."/>
        </authorList>
    </citation>
    <scope>NUCLEOTIDE SEQUENCE [LARGE SCALE GENOMIC DNA]</scope>
    <source>
        <strain evidence="7 8">JCM 17786</strain>
    </source>
</reference>
<dbReference type="Proteomes" id="UP001373496">
    <property type="component" value="Unassembled WGS sequence"/>
</dbReference>
<evidence type="ECO:0000259" key="5">
    <source>
        <dbReference type="Pfam" id="PF03446"/>
    </source>
</evidence>
<sequence length="288" mass="29583">MHAGMRSSMTVQSVAVLGLGTMGAAMAARLVDAGLDVRVWNRSPEKSEPFGDRAAASAAEAVEGADAVLTMLFDADSVRSVADDVLPAMHQGAIWIQSSTTGPAAAEEFAARAAEAGVRFLDAPVLGTKAPAEQGKLTALLAGDDADVDAVRPVLDAISVKQVRVGAPPQASALKIAANAWIATVTAGIGQSLTIAERLGVDPAVLLTALEGSAVDTPYLQMKGKAVLARDFTPSFEVTGLLKDVRLAAETPGVDPTLLDALATLYSSTADAGHGDEDVSAVWHAFQR</sequence>
<dbReference type="SUPFAM" id="SSF48179">
    <property type="entry name" value="6-phosphogluconate dehydrogenase C-terminal domain-like"/>
    <property type="match status" value="1"/>
</dbReference>
<dbReference type="InterPro" id="IPR008927">
    <property type="entry name" value="6-PGluconate_DH-like_C_sf"/>
</dbReference>
<dbReference type="Gene3D" id="1.10.1040.10">
    <property type="entry name" value="N-(1-d-carboxylethyl)-l-norvaline Dehydrogenase, domain 2"/>
    <property type="match status" value="1"/>
</dbReference>
<dbReference type="SUPFAM" id="SSF51735">
    <property type="entry name" value="NAD(P)-binding Rossmann-fold domains"/>
    <property type="match status" value="1"/>
</dbReference>
<keyword evidence="4" id="KW-0732">Signal</keyword>
<evidence type="ECO:0000313" key="8">
    <source>
        <dbReference type="Proteomes" id="UP001373496"/>
    </source>
</evidence>
<dbReference type="InterPro" id="IPR002204">
    <property type="entry name" value="3-OH-isobutyrate_DH-rel_CS"/>
</dbReference>